<dbReference type="SUPFAM" id="SSF103473">
    <property type="entry name" value="MFS general substrate transporter"/>
    <property type="match status" value="2"/>
</dbReference>
<feature type="transmembrane region" description="Helical" evidence="5">
    <location>
        <begin position="244"/>
        <end position="265"/>
    </location>
</feature>
<feature type="transmembrane region" description="Helical" evidence="5">
    <location>
        <begin position="147"/>
        <end position="169"/>
    </location>
</feature>
<comment type="subcellular location">
    <subcellularLocation>
        <location evidence="1">Membrane</location>
        <topology evidence="1">Multi-pass membrane protein</topology>
    </subcellularLocation>
</comment>
<feature type="transmembrane region" description="Helical" evidence="5">
    <location>
        <begin position="21"/>
        <end position="38"/>
    </location>
</feature>
<accession>A0ABP0BVT2</accession>
<feature type="transmembrane region" description="Helical" evidence="5">
    <location>
        <begin position="320"/>
        <end position="341"/>
    </location>
</feature>
<dbReference type="PROSITE" id="PS50850">
    <property type="entry name" value="MFS"/>
    <property type="match status" value="1"/>
</dbReference>
<organism evidence="7 8">
    <name type="scientific">Sporothrix curviconia</name>
    <dbReference type="NCBI Taxonomy" id="1260050"/>
    <lineage>
        <taxon>Eukaryota</taxon>
        <taxon>Fungi</taxon>
        <taxon>Dikarya</taxon>
        <taxon>Ascomycota</taxon>
        <taxon>Pezizomycotina</taxon>
        <taxon>Sordariomycetes</taxon>
        <taxon>Sordariomycetidae</taxon>
        <taxon>Ophiostomatales</taxon>
        <taxon>Ophiostomataceae</taxon>
        <taxon>Sporothrix</taxon>
    </lineage>
</organism>
<evidence type="ECO:0000313" key="7">
    <source>
        <dbReference type="EMBL" id="CAK7223809.1"/>
    </source>
</evidence>
<gene>
    <name evidence="7" type="ORF">SCUCBS95973_005307</name>
</gene>
<evidence type="ECO:0000256" key="1">
    <source>
        <dbReference type="ARBA" id="ARBA00004141"/>
    </source>
</evidence>
<evidence type="ECO:0000256" key="3">
    <source>
        <dbReference type="ARBA" id="ARBA00022989"/>
    </source>
</evidence>
<feature type="transmembrane region" description="Helical" evidence="5">
    <location>
        <begin position="286"/>
        <end position="308"/>
    </location>
</feature>
<dbReference type="Pfam" id="PF07690">
    <property type="entry name" value="MFS_1"/>
    <property type="match status" value="1"/>
</dbReference>
<reference evidence="7 8" key="1">
    <citation type="submission" date="2024-01" db="EMBL/GenBank/DDBJ databases">
        <authorList>
            <person name="Allen C."/>
            <person name="Tagirdzhanova G."/>
        </authorList>
    </citation>
    <scope>NUCLEOTIDE SEQUENCE [LARGE SCALE GENOMIC DNA]</scope>
</reference>
<feature type="transmembrane region" description="Helical" evidence="5">
    <location>
        <begin position="88"/>
        <end position="108"/>
    </location>
</feature>
<keyword evidence="3 5" id="KW-1133">Transmembrane helix</keyword>
<evidence type="ECO:0000256" key="5">
    <source>
        <dbReference type="SAM" id="Phobius"/>
    </source>
</evidence>
<feature type="transmembrane region" description="Helical" evidence="5">
    <location>
        <begin position="114"/>
        <end position="135"/>
    </location>
</feature>
<dbReference type="Proteomes" id="UP001642405">
    <property type="component" value="Unassembled WGS sequence"/>
</dbReference>
<sequence>MKGTKEPTIHDQTNLLPKRRLLVVFPALACALLITYIDQQSIGVMLPTIGRDLDCASTIVWAGTSSLIANTAFQVLYGRLSDIWGRKYLLLGCLGLLALGDLLCGFAKTGTQLYAFRGVSGVANGGIMALVMMIVSDVTTLEQRGKYQGILGSCVGLGNSIGPFVAAAFTGSKAAWRATFYLIAPLAVLVAVLLFVLLPPQAIPANESWRAKLGKVDYWGIAFSAAGTLVLLVPISGLGTQFSVRSTMVIAMLTVGAVLLVLFVVNEWRWAKLPMFPLRLFRNVALAAMLVQNFLIGIVFYSLLYYLPIYFQTARQYSRIASAALVLPIVVPQAIASAASGQYISRRGRYGEVIWLGYGLWTLGTALQCLFARHGFPIAGVAVVLAIQGLGVGLVFQPTLVAAQAHSPKQDRAVVISARNFIRALGGSAGLAIASAVFSNTLLSSLPAALPASVKASIQGAIFAVPDLTSVADLALREGVFDAYAHAFRNISILWAAAMGTCLLLMVFIKDKGLARKVDETKSVEVAEATAVTTTAVEGEGSSTDASEISGVVEGVGESSVVLGGEKADEKV</sequence>
<comment type="caution">
    <text evidence="7">The sequence shown here is derived from an EMBL/GenBank/DDBJ whole genome shotgun (WGS) entry which is preliminary data.</text>
</comment>
<evidence type="ECO:0000313" key="8">
    <source>
        <dbReference type="Proteomes" id="UP001642405"/>
    </source>
</evidence>
<feature type="transmembrane region" description="Helical" evidence="5">
    <location>
        <begin position="58"/>
        <end position="76"/>
    </location>
</feature>
<evidence type="ECO:0000259" key="6">
    <source>
        <dbReference type="PROSITE" id="PS50850"/>
    </source>
</evidence>
<keyword evidence="8" id="KW-1185">Reference proteome</keyword>
<feature type="transmembrane region" description="Helical" evidence="5">
    <location>
        <begin position="491"/>
        <end position="509"/>
    </location>
</feature>
<dbReference type="Gene3D" id="1.20.1250.20">
    <property type="entry name" value="MFS general substrate transporter like domains"/>
    <property type="match status" value="2"/>
</dbReference>
<feature type="domain" description="Major facilitator superfamily (MFS) profile" evidence="6">
    <location>
        <begin position="24"/>
        <end position="514"/>
    </location>
</feature>
<feature type="transmembrane region" description="Helical" evidence="5">
    <location>
        <begin position="175"/>
        <end position="198"/>
    </location>
</feature>
<dbReference type="PANTHER" id="PTHR23501:SF78">
    <property type="entry name" value="MAJOR FACILITATOR SUPERFAMILY (MFS) PROFILE DOMAIN-CONTAINING PROTEIN-RELATED"/>
    <property type="match status" value="1"/>
</dbReference>
<keyword evidence="2 5" id="KW-0812">Transmembrane</keyword>
<keyword evidence="4 5" id="KW-0472">Membrane</keyword>
<dbReference type="InterPro" id="IPR036259">
    <property type="entry name" value="MFS_trans_sf"/>
</dbReference>
<proteinExistence type="predicted"/>
<dbReference type="PANTHER" id="PTHR23501">
    <property type="entry name" value="MAJOR FACILITATOR SUPERFAMILY"/>
    <property type="match status" value="1"/>
</dbReference>
<evidence type="ECO:0000256" key="4">
    <source>
        <dbReference type="ARBA" id="ARBA00023136"/>
    </source>
</evidence>
<feature type="transmembrane region" description="Helical" evidence="5">
    <location>
        <begin position="218"/>
        <end position="238"/>
    </location>
</feature>
<feature type="transmembrane region" description="Helical" evidence="5">
    <location>
        <begin position="353"/>
        <end position="373"/>
    </location>
</feature>
<protein>
    <recommendedName>
        <fullName evidence="6">Major facilitator superfamily (MFS) profile domain-containing protein</fullName>
    </recommendedName>
</protein>
<dbReference type="EMBL" id="CAWUHB010000028">
    <property type="protein sequence ID" value="CAK7223809.1"/>
    <property type="molecule type" value="Genomic_DNA"/>
</dbReference>
<name>A0ABP0BVT2_9PEZI</name>
<evidence type="ECO:0000256" key="2">
    <source>
        <dbReference type="ARBA" id="ARBA00022692"/>
    </source>
</evidence>
<dbReference type="InterPro" id="IPR011701">
    <property type="entry name" value="MFS"/>
</dbReference>
<dbReference type="InterPro" id="IPR020846">
    <property type="entry name" value="MFS_dom"/>
</dbReference>
<feature type="transmembrane region" description="Helical" evidence="5">
    <location>
        <begin position="379"/>
        <end position="403"/>
    </location>
</feature>
<feature type="transmembrane region" description="Helical" evidence="5">
    <location>
        <begin position="424"/>
        <end position="443"/>
    </location>
</feature>